<keyword evidence="1" id="KW-0472">Membrane</keyword>
<gene>
    <name evidence="2" type="ORF">NCTC13834_01096</name>
</gene>
<dbReference type="AlphaFoldDB" id="A0A380GJY2"/>
<dbReference type="Proteomes" id="UP000254412">
    <property type="component" value="Unassembled WGS sequence"/>
</dbReference>
<evidence type="ECO:0000313" key="3">
    <source>
        <dbReference type="Proteomes" id="UP000254412"/>
    </source>
</evidence>
<evidence type="ECO:0000313" key="2">
    <source>
        <dbReference type="EMBL" id="SUM54761.1"/>
    </source>
</evidence>
<name>A0A380GJY2_9STAP</name>
<organism evidence="2 3">
    <name type="scientific">Staphylococcus nepalensis</name>
    <dbReference type="NCBI Taxonomy" id="214473"/>
    <lineage>
        <taxon>Bacteria</taxon>
        <taxon>Bacillati</taxon>
        <taxon>Bacillota</taxon>
        <taxon>Bacilli</taxon>
        <taxon>Bacillales</taxon>
        <taxon>Staphylococcaceae</taxon>
        <taxon>Staphylococcus</taxon>
    </lineage>
</organism>
<keyword evidence="1" id="KW-0812">Transmembrane</keyword>
<dbReference type="EMBL" id="UHDS01000001">
    <property type="protein sequence ID" value="SUM54761.1"/>
    <property type="molecule type" value="Genomic_DNA"/>
</dbReference>
<keyword evidence="1" id="KW-1133">Transmembrane helix</keyword>
<accession>A0A380GJY2</accession>
<reference evidence="2 3" key="1">
    <citation type="submission" date="2018-06" db="EMBL/GenBank/DDBJ databases">
        <authorList>
            <consortium name="Pathogen Informatics"/>
            <person name="Doyle S."/>
        </authorList>
    </citation>
    <scope>NUCLEOTIDE SEQUENCE [LARGE SCALE GENOMIC DNA]</scope>
    <source>
        <strain evidence="2 3">NCTC13834</strain>
    </source>
</reference>
<protein>
    <submittedName>
        <fullName evidence="2">Uncharacterized protein</fullName>
    </submittedName>
</protein>
<evidence type="ECO:0000256" key="1">
    <source>
        <dbReference type="SAM" id="Phobius"/>
    </source>
</evidence>
<feature type="transmembrane region" description="Helical" evidence="1">
    <location>
        <begin position="41"/>
        <end position="61"/>
    </location>
</feature>
<sequence length="62" mass="7505">MPPQILFKQYIIIHNKRQFYLDLYVLDVIKRAENEIKVIKMILFSTVQIVCFYIIIILSNFI</sequence>
<proteinExistence type="predicted"/>